<dbReference type="SUPFAM" id="SSF49452">
    <property type="entry name" value="Starch-binding domain-like"/>
    <property type="match status" value="1"/>
</dbReference>
<feature type="signal peptide" evidence="7">
    <location>
        <begin position="1"/>
        <end position="33"/>
    </location>
</feature>
<evidence type="ECO:0000256" key="6">
    <source>
        <dbReference type="ARBA" id="ARBA00023237"/>
    </source>
</evidence>
<dbReference type="AlphaFoldDB" id="A0A286CXG9"/>
<sequence length="987" mass="108051">MKQSRNRIHRPNRKLLTCALASCLALAAPSVLAQSTAATIRGQVMADSAPATDARVTATNINTGLTRSVQANANGGYSLGGLPPGSYRIDVTAAGQTTSRTVTVAVGQTATLNLGVGGVAETAAPGATTDLETVRVTADQLVETRTSEVATYISQKQIEALPQGTRNFLAFADTVPGMQFTQGSDGSTRLRSGAQSANGINVFIDGVGQKNYVLPGGISGQDSTRGNPFPQSAIGEYKVITSNYKAEYDQLSSAAITAVTRSGSNEFGGSFFWDRTSTDWRQPLESGENPEFKEEQYGASFEGPIIRDRLQFFLAYEAKEYVQPRAVVPGQGYASRVSELPDFLQPLVGTFSAPFKQDMYFGKLTWTPGDSHLVELSAKVREETEFSNFDGTRTAMYGSNKDNEDTRIDLRYQFSGGRFLNDLHVTYEDASWQPRAANIGPGYVLTTADQNQVILEAGGGPDYQDKGQKGLGFQNDLTWNAFEWAGSHIIKMGFKFKDVEITSLEQNPYNAQYRYDINQDVEIPYQVRFGAPLAGIGTGSVTTQGKQWGLYIQDDWEVNDKLTLNLGLRWDYETNPSYTDYVTPDDFATALRNWENINAPGSGINIEDYISNGSNRSDFKDAWQPRVGFSYDLNADQRHVIFGGAGRAYDRNLFSQLALETVKHSFPAYNYSFNTSGHECDTSQPTCLEWDSSYYDPAVLAALVADNPNLGGERYVMHNDIKTPYSDQFSLGMRNALGDWVSEVTLSRIESHDGLVFFLGNRRPGGDFFAPGTTWGPPWDDAAFGVPGFGRLIIGTNGLETKANSVSLKMDKPYTATSGWGVTLAYTFTDAEQNANTTSGGAFDYPDLSGFGWLASTGVPEHRFVATGIYDAFWGITLSGKLVLASPSPRQGTNCLLGWNDCFIDYYTPDGTIGFKQLDLAATKTWDTGTDLSFYVRADVLNVFDWVNYDGRDDWFGAPGEPNANLGKPTSQFATTRTFKLSFGFNW</sequence>
<protein>
    <submittedName>
        <fullName evidence="9">Carboxypeptidase regulatory-like domain-containing protein</fullName>
    </submittedName>
</protein>
<keyword evidence="4" id="KW-0812">Transmembrane</keyword>
<dbReference type="Pfam" id="PF13620">
    <property type="entry name" value="CarboxypepD_reg"/>
    <property type="match status" value="1"/>
</dbReference>
<dbReference type="GO" id="GO:0009279">
    <property type="term" value="C:cell outer membrane"/>
    <property type="evidence" value="ECO:0007669"/>
    <property type="project" value="UniProtKB-SubCell"/>
</dbReference>
<dbReference type="Gene3D" id="2.60.40.1120">
    <property type="entry name" value="Carboxypeptidase-like, regulatory domain"/>
    <property type="match status" value="1"/>
</dbReference>
<proteinExistence type="predicted"/>
<dbReference type="Proteomes" id="UP000219374">
    <property type="component" value="Unassembled WGS sequence"/>
</dbReference>
<gene>
    <name evidence="9" type="ORF">SAMN06296416_101449</name>
</gene>
<dbReference type="OrthoDB" id="9768147at2"/>
<evidence type="ECO:0000256" key="7">
    <source>
        <dbReference type="SAM" id="SignalP"/>
    </source>
</evidence>
<keyword evidence="9" id="KW-0121">Carboxypeptidase</keyword>
<accession>A0A286CXG9</accession>
<evidence type="ECO:0000256" key="1">
    <source>
        <dbReference type="ARBA" id="ARBA00004571"/>
    </source>
</evidence>
<keyword evidence="7" id="KW-0732">Signal</keyword>
<keyword evidence="6" id="KW-0998">Cell outer membrane</keyword>
<dbReference type="PANTHER" id="PTHR30069">
    <property type="entry name" value="TONB-DEPENDENT OUTER MEMBRANE RECEPTOR"/>
    <property type="match status" value="1"/>
</dbReference>
<evidence type="ECO:0000256" key="2">
    <source>
        <dbReference type="ARBA" id="ARBA00022448"/>
    </source>
</evidence>
<feature type="domain" description="TonB-dependent transporter Oar-like beta-barrel" evidence="8">
    <location>
        <begin position="259"/>
        <end position="326"/>
    </location>
</feature>
<evidence type="ECO:0000259" key="8">
    <source>
        <dbReference type="Pfam" id="PF25183"/>
    </source>
</evidence>
<organism evidence="9 10">
    <name type="scientific">Pseudoxanthomonas wuyuanensis</name>
    <dbReference type="NCBI Taxonomy" id="1073196"/>
    <lineage>
        <taxon>Bacteria</taxon>
        <taxon>Pseudomonadati</taxon>
        <taxon>Pseudomonadota</taxon>
        <taxon>Gammaproteobacteria</taxon>
        <taxon>Lysobacterales</taxon>
        <taxon>Lysobacteraceae</taxon>
        <taxon>Pseudoxanthomonas</taxon>
    </lineage>
</organism>
<keyword evidence="2" id="KW-0813">Transport</keyword>
<evidence type="ECO:0000256" key="3">
    <source>
        <dbReference type="ARBA" id="ARBA00022452"/>
    </source>
</evidence>
<dbReference type="PANTHER" id="PTHR30069:SF46">
    <property type="entry name" value="OAR PROTEIN"/>
    <property type="match status" value="1"/>
</dbReference>
<dbReference type="Gene3D" id="2.170.130.10">
    <property type="entry name" value="TonB-dependent receptor, plug domain"/>
    <property type="match status" value="1"/>
</dbReference>
<dbReference type="Gene3D" id="2.40.170.20">
    <property type="entry name" value="TonB-dependent receptor, beta-barrel domain"/>
    <property type="match status" value="1"/>
</dbReference>
<keyword evidence="10" id="KW-1185">Reference proteome</keyword>
<reference evidence="9 10" key="1">
    <citation type="submission" date="2017-09" db="EMBL/GenBank/DDBJ databases">
        <authorList>
            <person name="Ehlers B."/>
            <person name="Leendertz F.H."/>
        </authorList>
    </citation>
    <scope>NUCLEOTIDE SEQUENCE [LARGE SCALE GENOMIC DNA]</scope>
    <source>
        <strain evidence="9 10">CGMCC 1.10978</strain>
    </source>
</reference>
<feature type="domain" description="TonB-dependent transporter Oar-like beta-barrel" evidence="8">
    <location>
        <begin position="356"/>
        <end position="872"/>
    </location>
</feature>
<comment type="subcellular location">
    <subcellularLocation>
        <location evidence="1">Cell outer membrane</location>
        <topology evidence="1">Multi-pass membrane protein</topology>
    </subcellularLocation>
</comment>
<dbReference type="RefSeq" id="WP_097120233.1">
    <property type="nucleotide sequence ID" value="NZ_OCND01000001.1"/>
</dbReference>
<dbReference type="InterPro" id="IPR039426">
    <property type="entry name" value="TonB-dep_rcpt-like"/>
</dbReference>
<dbReference type="EMBL" id="OCND01000001">
    <property type="protein sequence ID" value="SOD51092.1"/>
    <property type="molecule type" value="Genomic_DNA"/>
</dbReference>
<dbReference type="InterPro" id="IPR013784">
    <property type="entry name" value="Carb-bd-like_fold"/>
</dbReference>
<dbReference type="SUPFAM" id="SSF56935">
    <property type="entry name" value="Porins"/>
    <property type="match status" value="1"/>
</dbReference>
<dbReference type="GO" id="GO:0004180">
    <property type="term" value="F:carboxypeptidase activity"/>
    <property type="evidence" value="ECO:0007669"/>
    <property type="project" value="UniProtKB-KW"/>
</dbReference>
<dbReference type="InterPro" id="IPR036942">
    <property type="entry name" value="Beta-barrel_TonB_sf"/>
</dbReference>
<name>A0A286CXG9_9GAMM</name>
<dbReference type="GO" id="GO:0015344">
    <property type="term" value="F:siderophore uptake transmembrane transporter activity"/>
    <property type="evidence" value="ECO:0007669"/>
    <property type="project" value="TreeGrafter"/>
</dbReference>
<keyword evidence="5" id="KW-0472">Membrane</keyword>
<keyword evidence="9" id="KW-0378">Hydrolase</keyword>
<dbReference type="GO" id="GO:0030246">
    <property type="term" value="F:carbohydrate binding"/>
    <property type="evidence" value="ECO:0007669"/>
    <property type="project" value="InterPro"/>
</dbReference>
<evidence type="ECO:0000256" key="5">
    <source>
        <dbReference type="ARBA" id="ARBA00023136"/>
    </source>
</evidence>
<evidence type="ECO:0000313" key="10">
    <source>
        <dbReference type="Proteomes" id="UP000219374"/>
    </source>
</evidence>
<dbReference type="GO" id="GO:0044718">
    <property type="term" value="P:siderophore transmembrane transport"/>
    <property type="evidence" value="ECO:0007669"/>
    <property type="project" value="TreeGrafter"/>
</dbReference>
<dbReference type="Pfam" id="PF25183">
    <property type="entry name" value="OMP_b-brl_4"/>
    <property type="match status" value="2"/>
</dbReference>
<keyword evidence="9" id="KW-0645">Protease</keyword>
<dbReference type="InterPro" id="IPR037066">
    <property type="entry name" value="Plug_dom_sf"/>
</dbReference>
<feature type="chain" id="PRO_5012041171" evidence="7">
    <location>
        <begin position="34"/>
        <end position="987"/>
    </location>
</feature>
<dbReference type="InterPro" id="IPR057601">
    <property type="entry name" value="Oar-like_b-barrel"/>
</dbReference>
<evidence type="ECO:0000313" key="9">
    <source>
        <dbReference type="EMBL" id="SOD51092.1"/>
    </source>
</evidence>
<keyword evidence="3" id="KW-1134">Transmembrane beta strand</keyword>
<evidence type="ECO:0000256" key="4">
    <source>
        <dbReference type="ARBA" id="ARBA00022692"/>
    </source>
</evidence>